<evidence type="ECO:0000256" key="6">
    <source>
        <dbReference type="PROSITE-ProRule" id="PRU01324"/>
    </source>
</evidence>
<evidence type="ECO:0000256" key="2">
    <source>
        <dbReference type="ARBA" id="ARBA00009171"/>
    </source>
</evidence>
<feature type="region of interest" description="Disordered" evidence="8">
    <location>
        <begin position="166"/>
        <end position="192"/>
    </location>
</feature>
<evidence type="ECO:0000256" key="4">
    <source>
        <dbReference type="ARBA" id="ARBA00023163"/>
    </source>
</evidence>
<dbReference type="PANTHER" id="PTHR23288:SF17">
    <property type="entry name" value="RNA POLYMERASE II ELONGATION FACTOR ELL"/>
    <property type="match status" value="1"/>
</dbReference>
<accession>A0ABN8NMB1</accession>
<feature type="compositionally biased region" description="Polar residues" evidence="8">
    <location>
        <begin position="361"/>
        <end position="372"/>
    </location>
</feature>
<keyword evidence="4" id="KW-0804">Transcription</keyword>
<dbReference type="InterPro" id="IPR031176">
    <property type="entry name" value="ELL/occludin"/>
</dbReference>
<comment type="subcellular location">
    <subcellularLocation>
        <location evidence="1">Nucleus</location>
    </subcellularLocation>
</comment>
<keyword evidence="5" id="KW-0539">Nucleus</keyword>
<keyword evidence="3" id="KW-0805">Transcription regulation</keyword>
<dbReference type="InterPro" id="IPR042065">
    <property type="entry name" value="E3_ELL-like"/>
</dbReference>
<protein>
    <recommendedName>
        <fullName evidence="9">OCEL domain-containing protein</fullName>
    </recommendedName>
</protein>
<dbReference type="InterPro" id="IPR036390">
    <property type="entry name" value="WH_DNA-bd_sf"/>
</dbReference>
<comment type="caution">
    <text evidence="10">The sequence shown here is derived from an EMBL/GenBank/DDBJ whole genome shotgun (WGS) entry which is preliminary data.</text>
</comment>
<evidence type="ECO:0000259" key="9">
    <source>
        <dbReference type="PROSITE" id="PS51980"/>
    </source>
</evidence>
<comment type="similarity">
    <text evidence="2 6">Belongs to the ELL/occludin family.</text>
</comment>
<feature type="compositionally biased region" description="Polar residues" evidence="8">
    <location>
        <begin position="295"/>
        <end position="326"/>
    </location>
</feature>
<dbReference type="InterPro" id="IPR010844">
    <property type="entry name" value="Occludin_ELL"/>
</dbReference>
<organism evidence="10 11">
    <name type="scientific">Porites lobata</name>
    <dbReference type="NCBI Taxonomy" id="104759"/>
    <lineage>
        <taxon>Eukaryota</taxon>
        <taxon>Metazoa</taxon>
        <taxon>Cnidaria</taxon>
        <taxon>Anthozoa</taxon>
        <taxon>Hexacorallia</taxon>
        <taxon>Scleractinia</taxon>
        <taxon>Fungiina</taxon>
        <taxon>Poritidae</taxon>
        <taxon>Porites</taxon>
    </lineage>
</organism>
<feature type="domain" description="OCEL" evidence="9">
    <location>
        <begin position="403"/>
        <end position="512"/>
    </location>
</feature>
<reference evidence="10 11" key="1">
    <citation type="submission" date="2022-05" db="EMBL/GenBank/DDBJ databases">
        <authorList>
            <consortium name="Genoscope - CEA"/>
            <person name="William W."/>
        </authorList>
    </citation>
    <scope>NUCLEOTIDE SEQUENCE [LARGE SCALE GENOMIC DNA]</scope>
</reference>
<dbReference type="SUPFAM" id="SSF144292">
    <property type="entry name" value="occludin/ELL-like"/>
    <property type="match status" value="1"/>
</dbReference>
<dbReference type="SUPFAM" id="SSF46785">
    <property type="entry name" value="Winged helix' DNA-binding domain"/>
    <property type="match status" value="1"/>
</dbReference>
<dbReference type="Gene3D" id="1.10.10.2670">
    <property type="entry name" value="E3 ubiquitin-protein ligase"/>
    <property type="match status" value="1"/>
</dbReference>
<proteinExistence type="inferred from homology"/>
<sequence>MLLTDGEGVCKVSGEENAMAIVLTPKSLYNLISQTEPSDNRLLVHVKLTDSCLRALEEYQSAEVSPRRKPTIQFSGYQGSVSIPLKGDENTAKFQLDCSVLQSARQQGGMDCVQQPSGSKDIRTVGTVTHKINVRATDDSYQMTQQRMKEVEEERKGVSTKVINMPKKGSKKGIKGLSIHKPQNSVNSTVRRQIKSASVGVKVSSSGPSKSLRETVIHLLAVKPYKKLELISRLTKDGVNLQKDKNSLTVLLQQVAVMTDNQYRLLKHLYSEVQVETWPGYSEMDRQALRRKMKVQTNDNPVVTSTSSPPKNTQTTKQPSKRVCSSESDRSSKRQRVAHINKNNNIVMKESISKDSPIATPKTSPDSQSEDQSYPAVKKEVVDSSTTANLENSINGVNSLDSPEFMRKYKPITTYEQRCSYKRDFQAEYRVYEGLKEKVDSVSTKFTELQNKRQQFPEGSEKRKDTDDEIVQLYQKIQKDTMWQQTKKQCKELHTKLTYIKGLIAAYDKSIAST</sequence>
<dbReference type="PROSITE" id="PS51980">
    <property type="entry name" value="OCEL"/>
    <property type="match status" value="1"/>
</dbReference>
<name>A0ABN8NMB1_9CNID</name>
<dbReference type="PANTHER" id="PTHR23288">
    <property type="entry name" value="OCCLUDIN AND RNA POLYMERASE II ELONGATION FACTOR ELL"/>
    <property type="match status" value="1"/>
</dbReference>
<evidence type="ECO:0000256" key="8">
    <source>
        <dbReference type="SAM" id="MobiDB-lite"/>
    </source>
</evidence>
<dbReference type="EMBL" id="CALNXK010000022">
    <property type="protein sequence ID" value="CAH3109706.1"/>
    <property type="molecule type" value="Genomic_DNA"/>
</dbReference>
<feature type="region of interest" description="Disordered" evidence="8">
    <location>
        <begin position="294"/>
        <end position="384"/>
    </location>
</feature>
<evidence type="ECO:0000313" key="11">
    <source>
        <dbReference type="Proteomes" id="UP001159405"/>
    </source>
</evidence>
<evidence type="ECO:0000256" key="7">
    <source>
        <dbReference type="SAM" id="Coils"/>
    </source>
</evidence>
<feature type="coiled-coil region" evidence="7">
    <location>
        <begin position="134"/>
        <end position="161"/>
    </location>
</feature>
<dbReference type="Gene3D" id="6.10.140.340">
    <property type="match status" value="1"/>
</dbReference>
<dbReference type="Pfam" id="PF07303">
    <property type="entry name" value="Occludin_ELL"/>
    <property type="match status" value="1"/>
</dbReference>
<dbReference type="Pfam" id="PF10390">
    <property type="entry name" value="ELL"/>
    <property type="match status" value="1"/>
</dbReference>
<keyword evidence="11" id="KW-1185">Reference proteome</keyword>
<keyword evidence="7" id="KW-0175">Coiled coil</keyword>
<dbReference type="Proteomes" id="UP001159405">
    <property type="component" value="Unassembled WGS sequence"/>
</dbReference>
<evidence type="ECO:0000256" key="5">
    <source>
        <dbReference type="ARBA" id="ARBA00023242"/>
    </source>
</evidence>
<dbReference type="InterPro" id="IPR019464">
    <property type="entry name" value="ELL_N"/>
</dbReference>
<gene>
    <name evidence="10" type="ORF">PLOB_00018810</name>
</gene>
<evidence type="ECO:0000313" key="10">
    <source>
        <dbReference type="EMBL" id="CAH3109706.1"/>
    </source>
</evidence>
<feature type="compositionally biased region" description="Polar residues" evidence="8">
    <location>
        <begin position="182"/>
        <end position="191"/>
    </location>
</feature>
<evidence type="ECO:0000256" key="3">
    <source>
        <dbReference type="ARBA" id="ARBA00023015"/>
    </source>
</evidence>
<evidence type="ECO:0000256" key="1">
    <source>
        <dbReference type="ARBA" id="ARBA00004123"/>
    </source>
</evidence>